<dbReference type="RefSeq" id="WP_045043184.1">
    <property type="nucleotide sequence ID" value="NZ_JZTB01000014.1"/>
</dbReference>
<keyword evidence="3" id="KW-1185">Reference proteome</keyword>
<organism evidence="2 3">
    <name type="scientific">Photobacterium kishitanii</name>
    <dbReference type="NCBI Taxonomy" id="318456"/>
    <lineage>
        <taxon>Bacteria</taxon>
        <taxon>Pseudomonadati</taxon>
        <taxon>Pseudomonadota</taxon>
        <taxon>Gammaproteobacteria</taxon>
        <taxon>Vibrionales</taxon>
        <taxon>Vibrionaceae</taxon>
        <taxon>Photobacterium</taxon>
    </lineage>
</organism>
<comment type="caution">
    <text evidence="2">The sequence shown here is derived from an EMBL/GenBank/DDBJ whole genome shotgun (WGS) entry which is preliminary data.</text>
</comment>
<dbReference type="Proteomes" id="UP000240728">
    <property type="component" value="Unassembled WGS sequence"/>
</dbReference>
<proteinExistence type="predicted"/>
<feature type="compositionally biased region" description="Basic and acidic residues" evidence="1">
    <location>
        <begin position="1"/>
        <end position="13"/>
    </location>
</feature>
<evidence type="ECO:0000313" key="2">
    <source>
        <dbReference type="EMBL" id="PSX44006.1"/>
    </source>
</evidence>
<reference evidence="2 3" key="1">
    <citation type="submission" date="2018-01" db="EMBL/GenBank/DDBJ databases">
        <title>Whole genome sequencing of Histamine producing bacteria.</title>
        <authorList>
            <person name="Butler K."/>
        </authorList>
    </citation>
    <scope>NUCLEOTIDE SEQUENCE [LARGE SCALE GENOMIC DNA]</scope>
    <source>
        <strain evidence="2 3">A1-4</strain>
    </source>
</reference>
<feature type="region of interest" description="Disordered" evidence="1">
    <location>
        <begin position="1"/>
        <end position="24"/>
    </location>
</feature>
<gene>
    <name evidence="2" type="ORF">C0W53_15350</name>
</gene>
<evidence type="ECO:0000313" key="3">
    <source>
        <dbReference type="Proteomes" id="UP000240728"/>
    </source>
</evidence>
<sequence>MDEFAEANKRLEDESNTPSILEETNLDEKITDESNELSDNKVIKSNKTVLSFVRKHKTVVTIISTIVCCTIISATMDSISFSSQKKHILTSLSNYDAKIETSFEPIRSNIRRLNESVLNLDSLVAEDAEIINIKNSLNQLKLSHNSLLTDLKEIKLSSTKIDKNSGEYEKLKQSINIALLKIDTLNEQVIKIKNNPNVNTKINDSAKKKITPTKKKKAISVKPKLGNYNFITIDSWGDESVLVLSNNNKIERYRIGNTLTIKDTAWKITAIYRDKNKAILSNKKSTLFIGK</sequence>
<evidence type="ECO:0000256" key="1">
    <source>
        <dbReference type="SAM" id="MobiDB-lite"/>
    </source>
</evidence>
<protein>
    <submittedName>
        <fullName evidence="2">Uncharacterized protein</fullName>
    </submittedName>
</protein>
<dbReference type="AlphaFoldDB" id="A0AAX0YTM3"/>
<name>A0AAX0YTM3_9GAMM</name>
<accession>A0AAX0YTM3</accession>
<dbReference type="EMBL" id="PYOZ01000010">
    <property type="protein sequence ID" value="PSX44006.1"/>
    <property type="molecule type" value="Genomic_DNA"/>
</dbReference>